<evidence type="ECO:0000313" key="8">
    <source>
        <dbReference type="Proteomes" id="UP001224775"/>
    </source>
</evidence>
<accession>A0AAD8XRM0</accession>
<evidence type="ECO:0000256" key="3">
    <source>
        <dbReference type="ARBA" id="ARBA00022989"/>
    </source>
</evidence>
<feature type="region of interest" description="Disordered" evidence="5">
    <location>
        <begin position="320"/>
        <end position="379"/>
    </location>
</feature>
<evidence type="ECO:0000256" key="1">
    <source>
        <dbReference type="ARBA" id="ARBA00004167"/>
    </source>
</evidence>
<feature type="compositionally biased region" description="Low complexity" evidence="5">
    <location>
        <begin position="207"/>
        <end position="243"/>
    </location>
</feature>
<keyword evidence="4 6" id="KW-0472">Membrane</keyword>
<gene>
    <name evidence="7" type="ORF">QTG54_016968</name>
</gene>
<comment type="caution">
    <text evidence="7">The sequence shown here is derived from an EMBL/GenBank/DDBJ whole genome shotgun (WGS) entry which is preliminary data.</text>
</comment>
<keyword evidence="2 6" id="KW-0812">Transmembrane</keyword>
<comment type="subcellular location">
    <subcellularLocation>
        <location evidence="1">Membrane</location>
        <topology evidence="1">Single-pass membrane protein</topology>
    </subcellularLocation>
</comment>
<keyword evidence="8" id="KW-1185">Reference proteome</keyword>
<reference evidence="7" key="1">
    <citation type="submission" date="2023-06" db="EMBL/GenBank/DDBJ databases">
        <title>Survivors Of The Sea: Transcriptome response of Skeletonema marinoi to long-term dormancy.</title>
        <authorList>
            <person name="Pinder M.I.M."/>
            <person name="Kourtchenko O."/>
            <person name="Robertson E.K."/>
            <person name="Larsson T."/>
            <person name="Maumus F."/>
            <person name="Osuna-Cruz C.M."/>
            <person name="Vancaester E."/>
            <person name="Stenow R."/>
            <person name="Vandepoele K."/>
            <person name="Ploug H."/>
            <person name="Bruchert V."/>
            <person name="Godhe A."/>
            <person name="Topel M."/>
        </authorList>
    </citation>
    <scope>NUCLEOTIDE SEQUENCE</scope>
    <source>
        <strain evidence="7">R05AC</strain>
    </source>
</reference>
<dbReference type="AlphaFoldDB" id="A0AAD8XRM0"/>
<evidence type="ECO:0000256" key="6">
    <source>
        <dbReference type="SAM" id="Phobius"/>
    </source>
</evidence>
<feature type="compositionally biased region" description="Acidic residues" evidence="5">
    <location>
        <begin position="320"/>
        <end position="337"/>
    </location>
</feature>
<feature type="region of interest" description="Disordered" evidence="5">
    <location>
        <begin position="207"/>
        <end position="257"/>
    </location>
</feature>
<feature type="compositionally biased region" description="Polar residues" evidence="5">
    <location>
        <begin position="342"/>
        <end position="351"/>
    </location>
</feature>
<protein>
    <submittedName>
        <fullName evidence="7">Uncharacterized protein</fullName>
    </submittedName>
</protein>
<dbReference type="GO" id="GO:0016020">
    <property type="term" value="C:membrane"/>
    <property type="evidence" value="ECO:0007669"/>
    <property type="project" value="UniProtKB-SubCell"/>
</dbReference>
<feature type="region of interest" description="Disordered" evidence="5">
    <location>
        <begin position="39"/>
        <end position="75"/>
    </location>
</feature>
<dbReference type="PANTHER" id="PTHR15549">
    <property type="entry name" value="PAIRED IMMUNOGLOBULIN-LIKE TYPE 2 RECEPTOR"/>
    <property type="match status" value="1"/>
</dbReference>
<dbReference type="GO" id="GO:0071944">
    <property type="term" value="C:cell periphery"/>
    <property type="evidence" value="ECO:0007669"/>
    <property type="project" value="UniProtKB-ARBA"/>
</dbReference>
<feature type="compositionally biased region" description="Pro residues" evidence="5">
    <location>
        <begin position="56"/>
        <end position="66"/>
    </location>
</feature>
<sequence>MKLQLLSTTATYFVLSSGRCNAQIIDDSSTVITTTVATSSSSSSSSSSSTIISPTLIPPAPAPEPEPTTSSSYTPEQCNSWITTALAADTTNSNGLSQTKYLTFLQSMKPPYVGQYFASFASFSDLPFTAKIVNKIIFCACTSLPGYDANSCCSGSDAELPLSGFNSTTTNSTISEDELAYQTFFCETMGNLVSTVPVVPTMSPTLRPSISTAPPTITSSAAVSDAPTTSSSPTSSNIPSQSPTKPPSKNVIPPIIDPDDGGLTPGAWAGIILAILLAILVAILLIVNYRRKEDERLREFAGEGEAVGFVPVDDDYIEPQEEEEQQQLHDDEEEEGKDDASEASSEPSVWSESDEKEKSMDNYDIDDIEEQKVTEGSDVAAMGVASTVVRQISSSSKQNDV</sequence>
<organism evidence="7 8">
    <name type="scientific">Skeletonema marinoi</name>
    <dbReference type="NCBI Taxonomy" id="267567"/>
    <lineage>
        <taxon>Eukaryota</taxon>
        <taxon>Sar</taxon>
        <taxon>Stramenopiles</taxon>
        <taxon>Ochrophyta</taxon>
        <taxon>Bacillariophyta</taxon>
        <taxon>Coscinodiscophyceae</taxon>
        <taxon>Thalassiosirophycidae</taxon>
        <taxon>Thalassiosirales</taxon>
        <taxon>Skeletonemataceae</taxon>
        <taxon>Skeletonema</taxon>
        <taxon>Skeletonema marinoi-dohrnii complex</taxon>
    </lineage>
</organism>
<feature type="compositionally biased region" description="Low complexity" evidence="5">
    <location>
        <begin position="39"/>
        <end position="55"/>
    </location>
</feature>
<name>A0AAD8XRM0_9STRA</name>
<evidence type="ECO:0000256" key="2">
    <source>
        <dbReference type="ARBA" id="ARBA00022692"/>
    </source>
</evidence>
<proteinExistence type="predicted"/>
<evidence type="ECO:0000256" key="4">
    <source>
        <dbReference type="ARBA" id="ARBA00023136"/>
    </source>
</evidence>
<dbReference type="EMBL" id="JATAAI010000072">
    <property type="protein sequence ID" value="KAK1732338.1"/>
    <property type="molecule type" value="Genomic_DNA"/>
</dbReference>
<feature type="transmembrane region" description="Helical" evidence="6">
    <location>
        <begin position="267"/>
        <end position="289"/>
    </location>
</feature>
<evidence type="ECO:0000313" key="7">
    <source>
        <dbReference type="EMBL" id="KAK1732338.1"/>
    </source>
</evidence>
<dbReference type="InterPro" id="IPR051694">
    <property type="entry name" value="Immunoregulatory_rcpt-like"/>
</dbReference>
<keyword evidence="3 6" id="KW-1133">Transmembrane helix</keyword>
<evidence type="ECO:0000256" key="5">
    <source>
        <dbReference type="SAM" id="MobiDB-lite"/>
    </source>
</evidence>
<dbReference type="Proteomes" id="UP001224775">
    <property type="component" value="Unassembled WGS sequence"/>
</dbReference>